<dbReference type="KEGG" id="ohi:H8790_12660"/>
<reference evidence="1 2" key="1">
    <citation type="submission" date="2020-08" db="EMBL/GenBank/DDBJ databases">
        <authorList>
            <person name="Liu C."/>
            <person name="Sun Q."/>
        </authorList>
    </citation>
    <scope>NUCLEOTIDE SEQUENCE [LARGE SCALE GENOMIC DNA]</scope>
    <source>
        <strain evidence="1 2">NSJ-62</strain>
    </source>
</reference>
<dbReference type="InterPro" id="IPR011322">
    <property type="entry name" value="N-reg_PII-like_a/b"/>
</dbReference>
<dbReference type="Gene3D" id="3.30.70.120">
    <property type="match status" value="1"/>
</dbReference>
<evidence type="ECO:0000313" key="1">
    <source>
        <dbReference type="EMBL" id="QNL44274.1"/>
    </source>
</evidence>
<sequence length="221" mass="23793">MTGPRLLCVISDAEGAVQVSALLKQGFVPLQYQCRGKGTASSEILRLSGLGETDKAVSLAMIRREEAPGLLRQLNRALHLKHHGTGIAVTIPISGLQSSVMHLLDRPIPKKEEEDPPMASQSAYAMILAAVNQGFSDEVMDAARSAGATGGTVLRGRRRGLEEPMRFFGISLQEEQELILIVSSRKKKVGIMDAIHKQFGPKSPAQGVVLSMPVEDVMGLE</sequence>
<name>A0A7G9B3Z3_9FIRM</name>
<evidence type="ECO:0000313" key="2">
    <source>
        <dbReference type="Proteomes" id="UP000515960"/>
    </source>
</evidence>
<dbReference type="AlphaFoldDB" id="A0A7G9B3Z3"/>
<protein>
    <submittedName>
        <fullName evidence="1">P-II family nitrogen regulator</fullName>
    </submittedName>
</protein>
<dbReference type="GO" id="GO:0030234">
    <property type="term" value="F:enzyme regulator activity"/>
    <property type="evidence" value="ECO:0007669"/>
    <property type="project" value="InterPro"/>
</dbReference>
<organism evidence="1 2">
    <name type="scientific">Oscillibacter hominis</name>
    <dbReference type="NCBI Taxonomy" id="2763056"/>
    <lineage>
        <taxon>Bacteria</taxon>
        <taxon>Bacillati</taxon>
        <taxon>Bacillota</taxon>
        <taxon>Clostridia</taxon>
        <taxon>Eubacteriales</taxon>
        <taxon>Oscillospiraceae</taxon>
        <taxon>Oscillibacter</taxon>
    </lineage>
</organism>
<dbReference type="EMBL" id="CP060490">
    <property type="protein sequence ID" value="QNL44274.1"/>
    <property type="molecule type" value="Genomic_DNA"/>
</dbReference>
<dbReference type="RefSeq" id="WP_187332875.1">
    <property type="nucleotide sequence ID" value="NZ_CP060490.1"/>
</dbReference>
<accession>A0A7G9B3Z3</accession>
<keyword evidence="2" id="KW-1185">Reference proteome</keyword>
<proteinExistence type="predicted"/>
<dbReference type="SUPFAM" id="SSF54913">
    <property type="entry name" value="GlnB-like"/>
    <property type="match status" value="1"/>
</dbReference>
<gene>
    <name evidence="1" type="ORF">H8790_12660</name>
</gene>
<dbReference type="InterPro" id="IPR002187">
    <property type="entry name" value="N-reg_PII"/>
</dbReference>
<dbReference type="Proteomes" id="UP000515960">
    <property type="component" value="Chromosome"/>
</dbReference>
<dbReference type="InterPro" id="IPR015867">
    <property type="entry name" value="N-reg_PII/ATP_PRibTrfase_C"/>
</dbReference>
<dbReference type="GO" id="GO:0006808">
    <property type="term" value="P:regulation of nitrogen utilization"/>
    <property type="evidence" value="ECO:0007669"/>
    <property type="project" value="InterPro"/>
</dbReference>
<dbReference type="PROSITE" id="PS51343">
    <property type="entry name" value="PII_GLNB_DOM"/>
    <property type="match status" value="1"/>
</dbReference>